<dbReference type="AlphaFoldDB" id="A0AAW2YYR5"/>
<keyword evidence="2" id="KW-0472">Membrane</keyword>
<proteinExistence type="predicted"/>
<gene>
    <name evidence="4" type="ORF">AKO1_012394</name>
</gene>
<protein>
    <submittedName>
        <fullName evidence="4">Uncharacterized protein</fullName>
    </submittedName>
</protein>
<evidence type="ECO:0000256" key="1">
    <source>
        <dbReference type="SAM" id="MobiDB-lite"/>
    </source>
</evidence>
<reference evidence="4 5" key="1">
    <citation type="submission" date="2024-03" db="EMBL/GenBank/DDBJ databases">
        <title>The Acrasis kona genome and developmental transcriptomes reveal deep origins of eukaryotic multicellular pathways.</title>
        <authorList>
            <person name="Sheikh S."/>
            <person name="Fu C.-J."/>
            <person name="Brown M.W."/>
            <person name="Baldauf S.L."/>
        </authorList>
    </citation>
    <scope>NUCLEOTIDE SEQUENCE [LARGE SCALE GENOMIC DNA]</scope>
    <source>
        <strain evidence="4 5">ATCC MYA-3509</strain>
    </source>
</reference>
<evidence type="ECO:0000256" key="2">
    <source>
        <dbReference type="SAM" id="Phobius"/>
    </source>
</evidence>
<feature type="transmembrane region" description="Helical" evidence="2">
    <location>
        <begin position="389"/>
        <end position="415"/>
    </location>
</feature>
<feature type="chain" id="PRO_5044014002" evidence="3">
    <location>
        <begin position="18"/>
        <end position="455"/>
    </location>
</feature>
<organism evidence="4 5">
    <name type="scientific">Acrasis kona</name>
    <dbReference type="NCBI Taxonomy" id="1008807"/>
    <lineage>
        <taxon>Eukaryota</taxon>
        <taxon>Discoba</taxon>
        <taxon>Heterolobosea</taxon>
        <taxon>Tetramitia</taxon>
        <taxon>Eutetramitia</taxon>
        <taxon>Acrasidae</taxon>
        <taxon>Acrasis</taxon>
    </lineage>
</organism>
<keyword evidence="2" id="KW-0812">Transmembrane</keyword>
<evidence type="ECO:0000256" key="3">
    <source>
        <dbReference type="SAM" id="SignalP"/>
    </source>
</evidence>
<keyword evidence="3" id="KW-0732">Signal</keyword>
<feature type="region of interest" description="Disordered" evidence="1">
    <location>
        <begin position="53"/>
        <end position="74"/>
    </location>
</feature>
<keyword evidence="5" id="KW-1185">Reference proteome</keyword>
<feature type="region of interest" description="Disordered" evidence="1">
    <location>
        <begin position="106"/>
        <end position="147"/>
    </location>
</feature>
<comment type="caution">
    <text evidence="4">The sequence shown here is derived from an EMBL/GenBank/DDBJ whole genome shotgun (WGS) entry which is preliminary data.</text>
</comment>
<dbReference type="Proteomes" id="UP001431209">
    <property type="component" value="Unassembled WGS sequence"/>
</dbReference>
<feature type="compositionally biased region" description="Low complexity" evidence="1">
    <location>
        <begin position="108"/>
        <end position="146"/>
    </location>
</feature>
<name>A0AAW2YYR5_9EUKA</name>
<keyword evidence="2" id="KW-1133">Transmembrane helix</keyword>
<feature type="signal peptide" evidence="3">
    <location>
        <begin position="1"/>
        <end position="17"/>
    </location>
</feature>
<evidence type="ECO:0000313" key="4">
    <source>
        <dbReference type="EMBL" id="KAL0481806.1"/>
    </source>
</evidence>
<dbReference type="EMBL" id="JAOPGA020000795">
    <property type="protein sequence ID" value="KAL0481806.1"/>
    <property type="molecule type" value="Genomic_DNA"/>
</dbReference>
<sequence length="455" mass="49822">MKHVPLLLLILITFLNGQTLSPRETPTFINSETPTPVPDTNNPTSTTFAITSQTPTSTFNNPTETPSNQPSTFSLTPTTTMFIFTPTETNTLPVTPTGTYAISTNAATPTDLPTQTQTQNLTSPTTQTQPITTNSPTATPTSIPTTTQPPPSFPLIDGELDLSNTPCQQGDFNYSNSCLYATYVNNGLLINSLLKSTYKSRESLIIAPQIRPPVNNSIIATLDFDPQQITINNNFNLIEYWLNEKMSFARCSVGVQKTEEVNIGVKVQSQYNSSYASGGCSIDVKKDAFRLNLLLNYKDGTCTCALTNTDSNVAYCFITTKFNFTMPKMEIVNMVISNSNSDVDYSKPTQVSETIFTIKSAALRGVSDQDAFMMPFVFSSTGKGINATVALAVGIPIVVFFLFCFSTTLIIVLCCSGSKRRKRLKTPKTELQQILVQEMKDGTGGYVEWSEFTSE</sequence>
<evidence type="ECO:0000313" key="5">
    <source>
        <dbReference type="Proteomes" id="UP001431209"/>
    </source>
</evidence>
<accession>A0AAW2YYR5</accession>